<comment type="similarity">
    <text evidence="2">Belongs to the EamA transporter family.</text>
</comment>
<sequence length="311" mass="32942">MKLTVHQKQRKIGIGLILFSSLLWGTTGTAASLIPNVSPLAIGGFSMGLGGLLLALLARKTIISDRMILNENKWLVCIGALALAVYPLAFYTSMKMAGVAIGTVVSISSAPLFVAIIERLFSKNTVVNSLWVFSLFIGTLGISLLVFSDSSVAMKSSEINHNIGISLGLLAGLTYAIYAWVARDLITKGANSKSAMGSVFGLGAVFLIPSLIFTGSGLFDTQLSTSVALYMALVPMFLGYVCFGHGLKVVSASQASLLTLFEPVVATVFAVSIVGERIEALGWIGIGLIMICLLLQSHQPKRQSHLALQSE</sequence>
<evidence type="ECO:0000313" key="9">
    <source>
        <dbReference type="Proteomes" id="UP000478571"/>
    </source>
</evidence>
<dbReference type="InterPro" id="IPR000620">
    <property type="entry name" value="EamA_dom"/>
</dbReference>
<feature type="transmembrane region" description="Helical" evidence="6">
    <location>
        <begin position="129"/>
        <end position="147"/>
    </location>
</feature>
<dbReference type="RefSeq" id="WP_160930912.1">
    <property type="nucleotide sequence ID" value="NZ_WWEU01000004.1"/>
</dbReference>
<reference evidence="8 9" key="1">
    <citation type="submission" date="2020-01" db="EMBL/GenBank/DDBJ databases">
        <title>Draft Genome Sequence of Vibrio sp. strain OCN044, Isolated from a Healthy Coral at Palmyra Atoll.</title>
        <authorList>
            <person name="Videau P."/>
            <person name="Loughran R."/>
            <person name="Esquivel A."/>
            <person name="Deadmond M."/>
            <person name="Paddock B.E."/>
            <person name="Saw J.H."/>
            <person name="Ushijima B."/>
        </authorList>
    </citation>
    <scope>NUCLEOTIDE SEQUENCE [LARGE SCALE GENOMIC DNA]</scope>
    <source>
        <strain evidence="8 9">OCN044</strain>
    </source>
</reference>
<name>A0A6L8M3X3_9VIBR</name>
<feature type="transmembrane region" description="Helical" evidence="6">
    <location>
        <begin position="194"/>
        <end position="215"/>
    </location>
</feature>
<evidence type="ECO:0000256" key="6">
    <source>
        <dbReference type="SAM" id="Phobius"/>
    </source>
</evidence>
<dbReference type="PANTHER" id="PTHR32322:SF2">
    <property type="entry name" value="EAMA DOMAIN-CONTAINING PROTEIN"/>
    <property type="match status" value="1"/>
</dbReference>
<evidence type="ECO:0000256" key="1">
    <source>
        <dbReference type="ARBA" id="ARBA00004141"/>
    </source>
</evidence>
<evidence type="ECO:0000256" key="4">
    <source>
        <dbReference type="ARBA" id="ARBA00022989"/>
    </source>
</evidence>
<comment type="caution">
    <text evidence="8">The sequence shown here is derived from an EMBL/GenBank/DDBJ whole genome shotgun (WGS) entry which is preliminary data.</text>
</comment>
<feature type="transmembrane region" description="Helical" evidence="6">
    <location>
        <begin position="97"/>
        <end position="117"/>
    </location>
</feature>
<feature type="transmembrane region" description="Helical" evidence="6">
    <location>
        <begin position="159"/>
        <end position="182"/>
    </location>
</feature>
<feature type="transmembrane region" description="Helical" evidence="6">
    <location>
        <begin position="255"/>
        <end position="274"/>
    </location>
</feature>
<dbReference type="InterPro" id="IPR037185">
    <property type="entry name" value="EmrE-like"/>
</dbReference>
<dbReference type="PANTHER" id="PTHR32322">
    <property type="entry name" value="INNER MEMBRANE TRANSPORTER"/>
    <property type="match status" value="1"/>
</dbReference>
<evidence type="ECO:0000256" key="3">
    <source>
        <dbReference type="ARBA" id="ARBA00022692"/>
    </source>
</evidence>
<dbReference type="InterPro" id="IPR050638">
    <property type="entry name" value="AA-Vitamin_Transporters"/>
</dbReference>
<feature type="transmembrane region" description="Helical" evidence="6">
    <location>
        <begin position="280"/>
        <end position="296"/>
    </location>
</feature>
<feature type="transmembrane region" description="Helical" evidence="6">
    <location>
        <begin position="12"/>
        <end position="34"/>
    </location>
</feature>
<dbReference type="GO" id="GO:0016020">
    <property type="term" value="C:membrane"/>
    <property type="evidence" value="ECO:0007669"/>
    <property type="project" value="UniProtKB-SubCell"/>
</dbReference>
<comment type="subcellular location">
    <subcellularLocation>
        <location evidence="1">Membrane</location>
        <topology evidence="1">Multi-pass membrane protein</topology>
    </subcellularLocation>
</comment>
<dbReference type="Pfam" id="PF00892">
    <property type="entry name" value="EamA"/>
    <property type="match status" value="2"/>
</dbReference>
<protein>
    <submittedName>
        <fullName evidence="8">EamA family transporter</fullName>
    </submittedName>
</protein>
<feature type="transmembrane region" description="Helical" evidence="6">
    <location>
        <begin position="227"/>
        <end position="243"/>
    </location>
</feature>
<evidence type="ECO:0000256" key="5">
    <source>
        <dbReference type="ARBA" id="ARBA00023136"/>
    </source>
</evidence>
<evidence type="ECO:0000313" key="8">
    <source>
        <dbReference type="EMBL" id="MYM60382.1"/>
    </source>
</evidence>
<evidence type="ECO:0000259" key="7">
    <source>
        <dbReference type="Pfam" id="PF00892"/>
    </source>
</evidence>
<dbReference type="SUPFAM" id="SSF103481">
    <property type="entry name" value="Multidrug resistance efflux transporter EmrE"/>
    <property type="match status" value="1"/>
</dbReference>
<keyword evidence="3 6" id="KW-0812">Transmembrane</keyword>
<dbReference type="AlphaFoldDB" id="A0A6L8M3X3"/>
<accession>A0A6L8M3X3</accession>
<gene>
    <name evidence="8" type="ORF">GTG28_14200</name>
</gene>
<dbReference type="Proteomes" id="UP000478571">
    <property type="component" value="Unassembled WGS sequence"/>
</dbReference>
<dbReference type="EMBL" id="WWEU01000004">
    <property type="protein sequence ID" value="MYM60382.1"/>
    <property type="molecule type" value="Genomic_DNA"/>
</dbReference>
<organism evidence="8 9">
    <name type="scientific">Vibrio tetraodonis subsp. pristinus</name>
    <dbReference type="NCBI Taxonomy" id="2695891"/>
    <lineage>
        <taxon>Bacteria</taxon>
        <taxon>Pseudomonadati</taxon>
        <taxon>Pseudomonadota</taxon>
        <taxon>Gammaproteobacteria</taxon>
        <taxon>Vibrionales</taxon>
        <taxon>Vibrionaceae</taxon>
        <taxon>Vibrio</taxon>
    </lineage>
</organism>
<evidence type="ECO:0000256" key="2">
    <source>
        <dbReference type="ARBA" id="ARBA00007362"/>
    </source>
</evidence>
<keyword evidence="5 6" id="KW-0472">Membrane</keyword>
<keyword evidence="9" id="KW-1185">Reference proteome</keyword>
<feature type="domain" description="EamA" evidence="7">
    <location>
        <begin position="12"/>
        <end position="146"/>
    </location>
</feature>
<proteinExistence type="inferred from homology"/>
<keyword evidence="4 6" id="KW-1133">Transmembrane helix</keyword>
<feature type="domain" description="EamA" evidence="7">
    <location>
        <begin position="163"/>
        <end position="295"/>
    </location>
</feature>
<feature type="transmembrane region" description="Helical" evidence="6">
    <location>
        <begin position="74"/>
        <end position="91"/>
    </location>
</feature>
<feature type="transmembrane region" description="Helical" evidence="6">
    <location>
        <begin position="40"/>
        <end position="62"/>
    </location>
</feature>